<dbReference type="VEuPathDB" id="VectorBase:GPAI044798"/>
<name>A0A1B0AG82_GLOPL</name>
<evidence type="ECO:0000313" key="2">
    <source>
        <dbReference type="Proteomes" id="UP000092445"/>
    </source>
</evidence>
<evidence type="ECO:0000313" key="1">
    <source>
        <dbReference type="EnsemblMetazoa" id="GPAI044798-PA"/>
    </source>
</evidence>
<proteinExistence type="predicted"/>
<sequence length="111" mass="12253">MVVSPSSSMQTLSQCPSSSWVGVVIRGSTVAFTARLKRLMSNLEFRRTATKPYLLRFSSPAEKFNNSSAVFIRTVPLVSVWIMSKGQENITIFAFSAYVTSPSTNLLKTIP</sequence>
<dbReference type="Proteomes" id="UP000092445">
    <property type="component" value="Unassembled WGS sequence"/>
</dbReference>
<dbReference type="AlphaFoldDB" id="A0A1B0AG82"/>
<reference evidence="1" key="2">
    <citation type="submission" date="2020-05" db="UniProtKB">
        <authorList>
            <consortium name="EnsemblMetazoa"/>
        </authorList>
    </citation>
    <scope>IDENTIFICATION</scope>
    <source>
        <strain evidence="1">IAEA</strain>
    </source>
</reference>
<accession>A0A1B0AG82</accession>
<protein>
    <submittedName>
        <fullName evidence="1">Uncharacterized protein</fullName>
    </submittedName>
</protein>
<keyword evidence="2" id="KW-1185">Reference proteome</keyword>
<organism evidence="1 2">
    <name type="scientific">Glossina pallidipes</name>
    <name type="common">Tsetse fly</name>
    <dbReference type="NCBI Taxonomy" id="7398"/>
    <lineage>
        <taxon>Eukaryota</taxon>
        <taxon>Metazoa</taxon>
        <taxon>Ecdysozoa</taxon>
        <taxon>Arthropoda</taxon>
        <taxon>Hexapoda</taxon>
        <taxon>Insecta</taxon>
        <taxon>Pterygota</taxon>
        <taxon>Neoptera</taxon>
        <taxon>Endopterygota</taxon>
        <taxon>Diptera</taxon>
        <taxon>Brachycera</taxon>
        <taxon>Muscomorpha</taxon>
        <taxon>Hippoboscoidea</taxon>
        <taxon>Glossinidae</taxon>
        <taxon>Glossina</taxon>
    </lineage>
</organism>
<dbReference type="EnsemblMetazoa" id="GPAI044798-RA">
    <property type="protein sequence ID" value="GPAI044798-PA"/>
    <property type="gene ID" value="GPAI044798"/>
</dbReference>
<reference evidence="2" key="1">
    <citation type="submission" date="2014-03" db="EMBL/GenBank/DDBJ databases">
        <authorList>
            <person name="Aksoy S."/>
            <person name="Warren W."/>
            <person name="Wilson R.K."/>
        </authorList>
    </citation>
    <scope>NUCLEOTIDE SEQUENCE [LARGE SCALE GENOMIC DNA]</scope>
    <source>
        <strain evidence="2">IAEA</strain>
    </source>
</reference>